<feature type="domain" description="Peptidase C51" evidence="1">
    <location>
        <begin position="140"/>
        <end position="234"/>
    </location>
</feature>
<accession>A0A4R6N7V0</accession>
<name>A0A4R6N7V0_9BURK</name>
<reference evidence="2 3" key="1">
    <citation type="submission" date="2019-03" db="EMBL/GenBank/DDBJ databases">
        <title>Genomic Encyclopedia of Type Strains, Phase IV (KMG-IV): sequencing the most valuable type-strain genomes for metagenomic binning, comparative biology and taxonomic classification.</title>
        <authorList>
            <person name="Goeker M."/>
        </authorList>
    </citation>
    <scope>NUCLEOTIDE SEQUENCE [LARGE SCALE GENOMIC DNA]</scope>
    <source>
        <strain evidence="2 3">DSM 25082</strain>
    </source>
</reference>
<organism evidence="2 3">
    <name type="scientific">Roseateles asaccharophilus</name>
    <dbReference type="NCBI Taxonomy" id="582607"/>
    <lineage>
        <taxon>Bacteria</taxon>
        <taxon>Pseudomonadati</taxon>
        <taxon>Pseudomonadota</taxon>
        <taxon>Betaproteobacteria</taxon>
        <taxon>Burkholderiales</taxon>
        <taxon>Sphaerotilaceae</taxon>
        <taxon>Roseateles</taxon>
    </lineage>
</organism>
<dbReference type="SUPFAM" id="SSF47090">
    <property type="entry name" value="PGBD-like"/>
    <property type="match status" value="1"/>
</dbReference>
<dbReference type="InterPro" id="IPR036365">
    <property type="entry name" value="PGBD-like_sf"/>
</dbReference>
<dbReference type="OrthoDB" id="5395100at2"/>
<dbReference type="Proteomes" id="UP000295357">
    <property type="component" value="Unassembled WGS sequence"/>
</dbReference>
<evidence type="ECO:0000313" key="3">
    <source>
        <dbReference type="Proteomes" id="UP000295357"/>
    </source>
</evidence>
<evidence type="ECO:0000313" key="2">
    <source>
        <dbReference type="EMBL" id="TDP11305.1"/>
    </source>
</evidence>
<proteinExistence type="predicted"/>
<dbReference type="InterPro" id="IPR007921">
    <property type="entry name" value="CHAP_dom"/>
</dbReference>
<evidence type="ECO:0000259" key="1">
    <source>
        <dbReference type="Pfam" id="PF05257"/>
    </source>
</evidence>
<dbReference type="AlphaFoldDB" id="A0A4R6N7V0"/>
<dbReference type="InterPro" id="IPR036366">
    <property type="entry name" value="PGBDSf"/>
</dbReference>
<comment type="caution">
    <text evidence="2">The sequence shown here is derived from an EMBL/GenBank/DDBJ whole genome shotgun (WGS) entry which is preliminary data.</text>
</comment>
<dbReference type="Gene3D" id="1.10.101.10">
    <property type="entry name" value="PGBD-like superfamily/PGBD"/>
    <property type="match status" value="1"/>
</dbReference>
<gene>
    <name evidence="2" type="ORF">DFR39_103231</name>
</gene>
<keyword evidence="3" id="KW-1185">Reference proteome</keyword>
<protein>
    <submittedName>
        <fullName evidence="2">CHAP domain-containing protein</fullName>
    </submittedName>
</protein>
<dbReference type="RefSeq" id="WP_133603205.1">
    <property type="nucleotide sequence ID" value="NZ_JAUFPJ010000006.1"/>
</dbReference>
<sequence length="266" mass="28671">MDYPGRVIKQGEQDAALVRALKRQLNEALGLRPGGEGLKPLDESNPNFGPAMKQAVRLFQARHVDAQGRPLKADGEIGAITWSVLFRQQAAAATQASRDALLSKVLQIAAAECERGVREIPPNSNRGPDVEGYLKRVGLGAGYPWCCAFVYWCFDEAAQALHRPNPMLRTAGCLAHWQGATARGAHRITRAQALASPDLIRPGMIFIMDFGGGAGHTGLVERVGGGLIETLEGNTDASKTREGGGVYRLTRKLLDINKGFIVYDGL</sequence>
<dbReference type="Pfam" id="PF05257">
    <property type="entry name" value="CHAP"/>
    <property type="match status" value="1"/>
</dbReference>
<dbReference type="EMBL" id="SNXE01000003">
    <property type="protein sequence ID" value="TDP11305.1"/>
    <property type="molecule type" value="Genomic_DNA"/>
</dbReference>